<evidence type="ECO:0000313" key="4">
    <source>
        <dbReference type="Proteomes" id="UP000297407"/>
    </source>
</evidence>
<dbReference type="AlphaFoldDB" id="A0A4Z0LBA4"/>
<gene>
    <name evidence="3" type="ORF">E4635_06690</name>
</gene>
<protein>
    <submittedName>
        <fullName evidence="3">Uncharacterized protein</fullName>
    </submittedName>
</protein>
<reference evidence="3 4" key="1">
    <citation type="submission" date="2019-04" db="EMBL/GenBank/DDBJ databases">
        <title>Flavobacterium sp. strain DS2-A Genome sequencing and assembly.</title>
        <authorList>
            <person name="Kim I."/>
        </authorList>
    </citation>
    <scope>NUCLEOTIDE SEQUENCE [LARGE SCALE GENOMIC DNA]</scope>
    <source>
        <strain evidence="3 4">DS2-A</strain>
    </source>
</reference>
<feature type="coiled-coil region" evidence="1">
    <location>
        <begin position="233"/>
        <end position="282"/>
    </location>
</feature>
<accession>A0A4Z0LBA4</accession>
<feature type="compositionally biased region" description="Basic and acidic residues" evidence="2">
    <location>
        <begin position="585"/>
        <end position="596"/>
    </location>
</feature>
<dbReference type="EMBL" id="SRLH01000003">
    <property type="protein sequence ID" value="TGD58595.1"/>
    <property type="molecule type" value="Genomic_DNA"/>
</dbReference>
<evidence type="ECO:0000313" key="3">
    <source>
        <dbReference type="EMBL" id="TGD58595.1"/>
    </source>
</evidence>
<keyword evidence="4" id="KW-1185">Reference proteome</keyword>
<keyword evidence="1" id="KW-0175">Coiled coil</keyword>
<dbReference type="OrthoDB" id="8563833at2"/>
<comment type="caution">
    <text evidence="3">The sequence shown here is derived from an EMBL/GenBank/DDBJ whole genome shotgun (WGS) entry which is preliminary data.</text>
</comment>
<feature type="region of interest" description="Disordered" evidence="2">
    <location>
        <begin position="651"/>
        <end position="673"/>
    </location>
</feature>
<dbReference type="Proteomes" id="UP000297407">
    <property type="component" value="Unassembled WGS sequence"/>
</dbReference>
<sequence>MSTEIKNTLFRFVTMRAPKLLEQATVEQYFNFIKHPSETGITGTSVFLDAAKTIPAGKTKAKSLADAATTFGTGSSIKKTQDLYIGSEALIPDSLYRFAVWLTSNRSSLTEADILERLGSNGEFVSPIATMEKRFKLWDNLFYQIITSKSPYLRDLILSVLVADFFLERREDITTEKDHRKLAQARVIIPKELFEKQDMTPKKEAMKQALAALPLNTKELDKELDLILSADLVQKYKSIIEELKKAKQIYKRNYAAVLESEIRDYEEMLADLYANAETAEKTIIDPITNMEKTVLEYVDLVIPPFVSSMNGFELENDFVEENTSTDTFNLVISLAGEHGYATFDEVISHLEKQIALGTKKIFKNTDVTQKMISTSGIILPETPVNNTGGNIFTIGATRIGTWSPITMLFSGAAAGMDIISANYQLTNLQNGTGIQQTSFSDSIINNKLAVKILLDEIALWPPSSCSIEGMLAASDGRKINLAGEFTISSSPFTLDPDTSINDGSHISVMSGKGTYEIIAIELDPELPTDIPDAPEDGSLIKYIPSGFGIKRIGIADYRKVEQEVCCYVPGEVSHIENVMASEYKEKATRRLRRTEDTTTTSNEQEKEKLTDSTSTDRFEMNQEMSSILNEDTSFGAHVSANQSWGTGNISAGADFANNTSSEESDNQAVTHAKEVTERALDRVVQKVKEERISKIIEEFEENNKHGFDNRKNNQHVSGVYRWVDKIYKNKIINYGKRLMYEFMIPEPAAFHNYAVSSKKEELGFEKIAKPIDPRIAGGDLALASHKNVLETNYQHWAAVYNADVLSPPAKDSSIGKEFSFSGMGLDGEKVWAEKASVTVPEGYKAVDAKVFATGKSMISAPNTHNCGAAATVGNLIFDYYRDGIDAGREIPKRGTLEQQRLISTDKNIPVTATSYGQYSLGLNVTIILERTPEFFEQWQIETFQSIIKAYETELEKYNAKIAELKAQQMDKVKTNPLFYRQIENTVLRKNCIEYLASHAALGEINLIKNKSVDTVQVDYDNPLLEEYAAKVKFFEQAFEWNLMSYNLYPFYWADKGKWSDLYNISESDDPTFRAFLQSGMARVVVTARPGFEEAVNWYMATGQVWNGGQVPTIDDPLFVSIVEELRETEGEVEETWESRVPTSLTVIQAGSIGLEVDQALPCDEDCADYKLFDSDGEPVLDGNGEQISTNPFKKYEAVKLEGVDNTTPPVEP</sequence>
<feature type="compositionally biased region" description="Polar residues" evidence="2">
    <location>
        <begin position="656"/>
        <end position="669"/>
    </location>
</feature>
<feature type="coiled-coil region" evidence="1">
    <location>
        <begin position="940"/>
        <end position="967"/>
    </location>
</feature>
<feature type="compositionally biased region" description="Basic and acidic residues" evidence="2">
    <location>
        <begin position="603"/>
        <end position="618"/>
    </location>
</feature>
<dbReference type="RefSeq" id="WP_135525855.1">
    <property type="nucleotide sequence ID" value="NZ_SRLH01000003.1"/>
</dbReference>
<organism evidence="3 4">
    <name type="scientific">Flavobacterium humi</name>
    <dbReference type="NCBI Taxonomy" id="2562683"/>
    <lineage>
        <taxon>Bacteria</taxon>
        <taxon>Pseudomonadati</taxon>
        <taxon>Bacteroidota</taxon>
        <taxon>Flavobacteriia</taxon>
        <taxon>Flavobacteriales</taxon>
        <taxon>Flavobacteriaceae</taxon>
        <taxon>Flavobacterium</taxon>
    </lineage>
</organism>
<proteinExistence type="predicted"/>
<evidence type="ECO:0000256" key="2">
    <source>
        <dbReference type="SAM" id="MobiDB-lite"/>
    </source>
</evidence>
<evidence type="ECO:0000256" key="1">
    <source>
        <dbReference type="SAM" id="Coils"/>
    </source>
</evidence>
<name>A0A4Z0LBA4_9FLAO</name>
<feature type="region of interest" description="Disordered" evidence="2">
    <location>
        <begin position="585"/>
        <end position="618"/>
    </location>
</feature>